<dbReference type="RefSeq" id="WP_147758817.1">
    <property type="nucleotide sequence ID" value="NZ_SAXT01000005.1"/>
</dbReference>
<organism evidence="1 2">
    <name type="scientific">Brachyspira aalborgi</name>
    <dbReference type="NCBI Taxonomy" id="29522"/>
    <lineage>
        <taxon>Bacteria</taxon>
        <taxon>Pseudomonadati</taxon>
        <taxon>Spirochaetota</taxon>
        <taxon>Spirochaetia</taxon>
        <taxon>Brachyspirales</taxon>
        <taxon>Brachyspiraceae</taxon>
        <taxon>Brachyspira</taxon>
    </lineage>
</organism>
<sequence>MNSLDKIKQYMSEGDFRKAIKELDLIISKEPNNAIAFYMRGKSAFIEIQNEKYDNSLEATKSLIYSTIEHDLNKSIEINPNIIDAYRGLMYLNRVVRNVDKEREFAQILLEKSKETSIDALLILASSYLNNGKDESDFHQAIGFYDDFIKRVDIEDSKMARFERGLCYYNLDILNKADAEANKLIQDFPMYDDAYFLKGIALSKNSINSDFFEDAIFFLNRAVELNNKNYNALYEIAEWHFEKENYRKAIETYDKLLESKNKYNLASLLGKTQAFHDMIIESGEYKENEETNKDLDEAFNLIDRVIEILGDDIKSVQYKYYKGNLYSYKGEIDKAKEEFEKIIKETKDIDDWLYQRISEFYYNYAENKDDYKKSLEYLEKIKDKKTSIYNLMIFVNYELKNYKKIVEICEEFLNRFLSLNNNKDFKDVEENNIYYIRFIYAYSLQMIGSNNYDLIVENYKICLNDETLDKALIYRSIAKIMMYNMDYKYYLEGIENLKLSMQLNDALSYYLYAKELFYGNIIAPCPELAIGLANNSIELDANLECAYIIMGRGYELGRGVEKNENKAFEIYFKANEIAKINNSKCSCSKAALAHCYYNGIGVEKNQSKALSIVKKIAETRGRFSHSHIALLYSYFALECFEGFDLKKALSLFNQTLSHYSDLSIVMTLKRLYKKLGRNKDVKRMIKIEAETLKRTGEFNLNYLRNYIKNFKNFYPIPF</sequence>
<dbReference type="SUPFAM" id="SSF81901">
    <property type="entry name" value="HCP-like"/>
    <property type="match status" value="1"/>
</dbReference>
<dbReference type="InterPro" id="IPR019734">
    <property type="entry name" value="TPR_rpt"/>
</dbReference>
<dbReference type="Pfam" id="PF13174">
    <property type="entry name" value="TPR_6"/>
    <property type="match status" value="1"/>
</dbReference>
<dbReference type="PANTHER" id="PTHR44140">
    <property type="entry name" value="LD25575P"/>
    <property type="match status" value="1"/>
</dbReference>
<dbReference type="InterPro" id="IPR051727">
    <property type="entry name" value="DnaJ_C3_Co-chaperones"/>
</dbReference>
<dbReference type="SMART" id="SM00028">
    <property type="entry name" value="TPR"/>
    <property type="match status" value="4"/>
</dbReference>
<dbReference type="GO" id="GO:0051087">
    <property type="term" value="F:protein-folding chaperone binding"/>
    <property type="evidence" value="ECO:0007669"/>
    <property type="project" value="TreeGrafter"/>
</dbReference>
<dbReference type="PANTHER" id="PTHR44140:SF2">
    <property type="entry name" value="LD25575P"/>
    <property type="match status" value="1"/>
</dbReference>
<dbReference type="GO" id="GO:0034975">
    <property type="term" value="P:protein folding in endoplasmic reticulum"/>
    <property type="evidence" value="ECO:0007669"/>
    <property type="project" value="TreeGrafter"/>
</dbReference>
<dbReference type="AlphaFoldDB" id="A0A5C8CGC2"/>
<gene>
    <name evidence="1" type="ORF">EPJ80_09660</name>
</gene>
<dbReference type="EMBL" id="SAXT01000005">
    <property type="protein sequence ID" value="TXJ11955.1"/>
    <property type="molecule type" value="Genomic_DNA"/>
</dbReference>
<dbReference type="GO" id="GO:0051787">
    <property type="term" value="F:misfolded protein binding"/>
    <property type="evidence" value="ECO:0007669"/>
    <property type="project" value="TreeGrafter"/>
</dbReference>
<accession>A0A5C8CGC2</accession>
<dbReference type="InterPro" id="IPR011990">
    <property type="entry name" value="TPR-like_helical_dom_sf"/>
</dbReference>
<evidence type="ECO:0000313" key="1">
    <source>
        <dbReference type="EMBL" id="TXJ11955.1"/>
    </source>
</evidence>
<dbReference type="Proteomes" id="UP000325116">
    <property type="component" value="Unassembled WGS sequence"/>
</dbReference>
<dbReference type="SUPFAM" id="SSF48452">
    <property type="entry name" value="TPR-like"/>
    <property type="match status" value="3"/>
</dbReference>
<proteinExistence type="predicted"/>
<comment type="caution">
    <text evidence="1">The sequence shown here is derived from an EMBL/GenBank/DDBJ whole genome shotgun (WGS) entry which is preliminary data.</text>
</comment>
<reference evidence="1 2" key="1">
    <citation type="journal article" date="1992" name="Lakartidningen">
        <title>[Penicillin V and not amoxicillin is the first choice preparation in acute otitis].</title>
        <authorList>
            <person name="Kamme C."/>
            <person name="Lundgren K."/>
            <person name="Prellner K."/>
        </authorList>
    </citation>
    <scope>NUCLEOTIDE SEQUENCE [LARGE SCALE GENOMIC DNA]</scope>
    <source>
        <strain evidence="1 2">W1</strain>
    </source>
</reference>
<evidence type="ECO:0000313" key="2">
    <source>
        <dbReference type="Proteomes" id="UP000325116"/>
    </source>
</evidence>
<name>A0A5C8CGC2_9SPIR</name>
<protein>
    <submittedName>
        <fullName evidence="1">Sel1 repeat family protein</fullName>
    </submittedName>
</protein>
<dbReference type="Gene3D" id="1.25.40.10">
    <property type="entry name" value="Tetratricopeptide repeat domain"/>
    <property type="match status" value="4"/>
</dbReference>